<name>A0AA96EMN7_9VIRU</name>
<accession>A0AA96EMN7</accession>
<proteinExistence type="predicted"/>
<organism evidence="1">
    <name type="scientific">Marseillevirus sp</name>
    <dbReference type="NCBI Taxonomy" id="2809551"/>
    <lineage>
        <taxon>Viruses</taxon>
        <taxon>Varidnaviria</taxon>
        <taxon>Bamfordvirae</taxon>
        <taxon>Nucleocytoviricota</taxon>
        <taxon>Megaviricetes</taxon>
        <taxon>Pimascovirales</taxon>
        <taxon>Pimascovirales incertae sedis</taxon>
        <taxon>Marseilleviridae</taxon>
        <taxon>Marseillevirus</taxon>
    </lineage>
</organism>
<protein>
    <submittedName>
        <fullName evidence="1">Uncharacterized protein</fullName>
    </submittedName>
</protein>
<gene>
    <name evidence="1" type="ORF">MarDSR_488</name>
</gene>
<evidence type="ECO:0000313" key="1">
    <source>
        <dbReference type="EMBL" id="WNL50527.1"/>
    </source>
</evidence>
<dbReference type="EMBL" id="OR343189">
    <property type="protein sequence ID" value="WNL50527.1"/>
    <property type="molecule type" value="Genomic_DNA"/>
</dbReference>
<reference evidence="1" key="1">
    <citation type="submission" date="2023-07" db="EMBL/GenBank/DDBJ databases">
        <authorList>
            <person name="Xia Y."/>
        </authorList>
    </citation>
    <scope>NUCLEOTIDE SEQUENCE</scope>
    <source>
        <strain evidence="1">E</strain>
    </source>
</reference>
<sequence length="111" mass="13023">MQGETFWYNGEKHISKRDGSVYFVNKKWTIHILAKALWEKYHKMLRWREYGFGRFYAFVEGNDNYATGSLWNCDDIILNSLFTDRSQSNGRLSCGMKEALLETLVDILAGR</sequence>